<comment type="caution">
    <text evidence="2">The sequence shown here is derived from an EMBL/GenBank/DDBJ whole genome shotgun (WGS) entry which is preliminary data.</text>
</comment>
<proteinExistence type="predicted"/>
<dbReference type="Proteomes" id="UP001156921">
    <property type="component" value="Unassembled WGS sequence"/>
</dbReference>
<evidence type="ECO:0000256" key="1">
    <source>
        <dbReference type="SAM" id="Phobius"/>
    </source>
</evidence>
<protein>
    <submittedName>
        <fullName evidence="2">Uncharacterized protein</fullName>
    </submittedName>
</protein>
<feature type="transmembrane region" description="Helical" evidence="1">
    <location>
        <begin position="36"/>
        <end position="58"/>
    </location>
</feature>
<evidence type="ECO:0000313" key="3">
    <source>
        <dbReference type="Proteomes" id="UP001156921"/>
    </source>
</evidence>
<gene>
    <name evidence="2" type="ORF">GCM10007859_06370</name>
</gene>
<keyword evidence="1" id="KW-0472">Membrane</keyword>
<name>A0ABQ6BF13_9CAUL</name>
<keyword evidence="3" id="KW-1185">Reference proteome</keyword>
<dbReference type="EMBL" id="BSOY01000008">
    <property type="protein sequence ID" value="GLS00630.1"/>
    <property type="molecule type" value="Genomic_DNA"/>
</dbReference>
<accession>A0ABQ6BF13</accession>
<reference evidence="3" key="1">
    <citation type="journal article" date="2019" name="Int. J. Syst. Evol. Microbiol.">
        <title>The Global Catalogue of Microorganisms (GCM) 10K type strain sequencing project: providing services to taxonomists for standard genome sequencing and annotation.</title>
        <authorList>
            <consortium name="The Broad Institute Genomics Platform"/>
            <consortium name="The Broad Institute Genome Sequencing Center for Infectious Disease"/>
            <person name="Wu L."/>
            <person name="Ma J."/>
        </authorList>
    </citation>
    <scope>NUCLEOTIDE SEQUENCE [LARGE SCALE GENOMIC DNA]</scope>
    <source>
        <strain evidence="3">NBRC 110107</strain>
    </source>
</reference>
<sequence length="107" mass="11216">MTPEQKLSALFAAEAPPARDYAFQARMAQAIALRRAWMTVGALVPWAVAAVAVLWALIPVVGPMSDSLGAALQPAAAMLAGAAVTAIAALWLSRRFRGGLRTPFSAR</sequence>
<dbReference type="RefSeq" id="WP_284221053.1">
    <property type="nucleotide sequence ID" value="NZ_BSOY01000008.1"/>
</dbReference>
<organism evidence="2 3">
    <name type="scientific">Brevundimonas denitrificans</name>
    <dbReference type="NCBI Taxonomy" id="1443434"/>
    <lineage>
        <taxon>Bacteria</taxon>
        <taxon>Pseudomonadati</taxon>
        <taxon>Pseudomonadota</taxon>
        <taxon>Alphaproteobacteria</taxon>
        <taxon>Caulobacterales</taxon>
        <taxon>Caulobacteraceae</taxon>
        <taxon>Brevundimonas</taxon>
    </lineage>
</organism>
<feature type="transmembrane region" description="Helical" evidence="1">
    <location>
        <begin position="70"/>
        <end position="92"/>
    </location>
</feature>
<keyword evidence="1" id="KW-1133">Transmembrane helix</keyword>
<evidence type="ECO:0000313" key="2">
    <source>
        <dbReference type="EMBL" id="GLS00630.1"/>
    </source>
</evidence>
<keyword evidence="1" id="KW-0812">Transmembrane</keyword>